<gene>
    <name evidence="5" type="ORF">GK047_15465</name>
</gene>
<proteinExistence type="inferred from homology"/>
<dbReference type="InterPro" id="IPR041522">
    <property type="entry name" value="CdaR_GGDEF"/>
</dbReference>
<evidence type="ECO:0000256" key="1">
    <source>
        <dbReference type="ARBA" id="ARBA00006754"/>
    </source>
</evidence>
<accession>A0A6G3ZZ41</accession>
<feature type="domain" description="Purine catabolism PurC-like" evidence="2">
    <location>
        <begin position="11"/>
        <end position="129"/>
    </location>
</feature>
<dbReference type="InterPro" id="IPR051448">
    <property type="entry name" value="CdaR-like_regulators"/>
</dbReference>
<protein>
    <submittedName>
        <fullName evidence="5">PucR family transcriptional regulator</fullName>
    </submittedName>
</protein>
<sequence>MENTPFTVTSLLQIPLFRGAEVIGGKNGLSNEILYVDNMEMPDLTGWLRPNELILTTGYSFRHEPSMLGRLLDEMHRVGGSAVGIKTKRFLHEVPSEAVQKSNLYNIPLFDIPLDIPFMDMTHSIMDHILQRQAYMLREVQEVNQQFTNMVLNRHFAELVVLIGKLLVCEVAVLNRDGDMESSTSSFHPKNTVETREVRVGNRIWGSLAITRELADSEHFERMCLEHAVMVLGIEFTIRQSQQLHRTREQELFLVELLSGTRQQENLLHYRAQQLGMPSGKYLYVIAIEAFGSMEITSEEATRLYTSLTDTINQHGNHARQAVAINGCLLILCTTNSEEQSSLQRVIESYVKELNQQAEELVADVTLKCGVGATRERWVDLHASCVEAQKALALGGQSLPKRTVVHFHDIWVEHFLLDVSDHPVLAQLYQELIEPLARYDLEAGTNLLSTLESFLRMGNTKQVAEEMFIHRNSVLYRLERVTEILQTNIHDAETRFRLDLAIRYGKARQMKQTHFLQEKEEDYK</sequence>
<evidence type="ECO:0000313" key="5">
    <source>
        <dbReference type="EMBL" id="NEW07402.1"/>
    </source>
</evidence>
<evidence type="ECO:0000259" key="2">
    <source>
        <dbReference type="Pfam" id="PF07905"/>
    </source>
</evidence>
<dbReference type="AlphaFoldDB" id="A0A6G3ZZ41"/>
<dbReference type="RefSeq" id="WP_163948304.1">
    <property type="nucleotide sequence ID" value="NZ_JAAIKC010000005.1"/>
</dbReference>
<evidence type="ECO:0000259" key="3">
    <source>
        <dbReference type="Pfam" id="PF13556"/>
    </source>
</evidence>
<reference evidence="5" key="1">
    <citation type="submission" date="2020-02" db="EMBL/GenBank/DDBJ databases">
        <authorList>
            <person name="Shen X.-R."/>
            <person name="Zhang Y.-X."/>
        </authorList>
    </citation>
    <scope>NUCLEOTIDE SEQUENCE</scope>
    <source>
        <strain evidence="5">SYP-B3998</strain>
    </source>
</reference>
<evidence type="ECO:0000259" key="4">
    <source>
        <dbReference type="Pfam" id="PF17853"/>
    </source>
</evidence>
<comment type="similarity">
    <text evidence="1">Belongs to the CdaR family.</text>
</comment>
<dbReference type="Pfam" id="PF17853">
    <property type="entry name" value="GGDEF_2"/>
    <property type="match status" value="1"/>
</dbReference>
<dbReference type="EMBL" id="JAAIKC010000005">
    <property type="protein sequence ID" value="NEW07402.1"/>
    <property type="molecule type" value="Genomic_DNA"/>
</dbReference>
<dbReference type="Pfam" id="PF13556">
    <property type="entry name" value="HTH_30"/>
    <property type="match status" value="1"/>
</dbReference>
<dbReference type="InterPro" id="IPR025736">
    <property type="entry name" value="PucR_C-HTH_dom"/>
</dbReference>
<feature type="domain" description="PucR C-terminal helix-turn-helix" evidence="3">
    <location>
        <begin position="447"/>
        <end position="503"/>
    </location>
</feature>
<dbReference type="InterPro" id="IPR042070">
    <property type="entry name" value="PucR_C-HTH_sf"/>
</dbReference>
<dbReference type="PANTHER" id="PTHR33744:SF1">
    <property type="entry name" value="DNA-BINDING TRANSCRIPTIONAL ACTIVATOR ADER"/>
    <property type="match status" value="1"/>
</dbReference>
<dbReference type="Gene3D" id="1.10.10.2840">
    <property type="entry name" value="PucR C-terminal helix-turn-helix domain"/>
    <property type="match status" value="1"/>
</dbReference>
<dbReference type="PANTHER" id="PTHR33744">
    <property type="entry name" value="CARBOHYDRATE DIACID REGULATOR"/>
    <property type="match status" value="1"/>
</dbReference>
<name>A0A6G3ZZ41_9BACL</name>
<comment type="caution">
    <text evidence="5">The sequence shown here is derived from an EMBL/GenBank/DDBJ whole genome shotgun (WGS) entry which is preliminary data.</text>
</comment>
<feature type="domain" description="CdaR GGDEF-like" evidence="4">
    <location>
        <begin position="264"/>
        <end position="393"/>
    </location>
</feature>
<dbReference type="InterPro" id="IPR012914">
    <property type="entry name" value="PucR_dom"/>
</dbReference>
<dbReference type="Pfam" id="PF07905">
    <property type="entry name" value="PucR"/>
    <property type="match status" value="1"/>
</dbReference>
<organism evidence="5">
    <name type="scientific">Paenibacillus sp. SYP-B3998</name>
    <dbReference type="NCBI Taxonomy" id="2678564"/>
    <lineage>
        <taxon>Bacteria</taxon>
        <taxon>Bacillati</taxon>
        <taxon>Bacillota</taxon>
        <taxon>Bacilli</taxon>
        <taxon>Bacillales</taxon>
        <taxon>Paenibacillaceae</taxon>
        <taxon>Paenibacillus</taxon>
    </lineage>
</organism>